<evidence type="ECO:0000256" key="14">
    <source>
        <dbReference type="ARBA" id="ARBA00022741"/>
    </source>
</evidence>
<dbReference type="EMBL" id="CP039347">
    <property type="protein sequence ID" value="QCD88991.1"/>
    <property type="molecule type" value="Genomic_DNA"/>
</dbReference>
<evidence type="ECO:0000256" key="11">
    <source>
        <dbReference type="ARBA" id="ARBA00022692"/>
    </source>
</evidence>
<evidence type="ECO:0000256" key="9">
    <source>
        <dbReference type="ARBA" id="ARBA00022614"/>
    </source>
</evidence>
<keyword evidence="11 26" id="KW-0812">Transmembrane</keyword>
<evidence type="ECO:0000256" key="19">
    <source>
        <dbReference type="ARBA" id="ARBA00023136"/>
    </source>
</evidence>
<feature type="transmembrane region" description="Helical" evidence="26">
    <location>
        <begin position="604"/>
        <end position="630"/>
    </location>
</feature>
<dbReference type="FunFam" id="3.80.10.10:FF:000233">
    <property type="entry name" value="Leucine-rich repeat receptor-like protein kinase TDR"/>
    <property type="match status" value="2"/>
</dbReference>
<dbReference type="Gene3D" id="1.10.510.10">
    <property type="entry name" value="Transferase(Phosphotransferase) domain 1"/>
    <property type="match status" value="2"/>
</dbReference>
<dbReference type="PANTHER" id="PTHR48005:SF70">
    <property type="entry name" value="MDIS1-INTERACTING RECEPTOR LIKE KINASE 2-LIKE"/>
    <property type="match status" value="1"/>
</dbReference>
<accession>A0A4D6LK93</accession>
<dbReference type="SMART" id="SM00220">
    <property type="entry name" value="S_TKc"/>
    <property type="match status" value="2"/>
</dbReference>
<dbReference type="Proteomes" id="UP000501690">
    <property type="component" value="Linkage Group LG3"/>
</dbReference>
<evidence type="ECO:0000313" key="28">
    <source>
        <dbReference type="EMBL" id="QCD88991.1"/>
    </source>
</evidence>
<evidence type="ECO:0000256" key="13">
    <source>
        <dbReference type="ARBA" id="ARBA00022737"/>
    </source>
</evidence>
<dbReference type="InterPro" id="IPR051420">
    <property type="entry name" value="Ser_Thr_Kinases_DiverseReg"/>
</dbReference>
<evidence type="ECO:0000256" key="1">
    <source>
        <dbReference type="ARBA" id="ARBA00004170"/>
    </source>
</evidence>
<dbReference type="GO" id="GO:0004674">
    <property type="term" value="F:protein serine/threonine kinase activity"/>
    <property type="evidence" value="ECO:0007669"/>
    <property type="project" value="UniProtKB-KW"/>
</dbReference>
<keyword evidence="10" id="KW-0808">Transferase</keyword>
<reference evidence="28 29" key="1">
    <citation type="submission" date="2019-04" db="EMBL/GenBank/DDBJ databases">
        <title>An improved genome assembly and genetic linkage map for asparagus bean, Vigna unguiculata ssp. sesquipedialis.</title>
        <authorList>
            <person name="Xia Q."/>
            <person name="Zhang R."/>
            <person name="Dong Y."/>
        </authorList>
    </citation>
    <scope>NUCLEOTIDE SEQUENCE [LARGE SCALE GENOMIC DNA]</scope>
    <source>
        <tissue evidence="28">Leaf</tissue>
    </source>
</reference>
<evidence type="ECO:0000313" key="29">
    <source>
        <dbReference type="Proteomes" id="UP000501690"/>
    </source>
</evidence>
<dbReference type="InterPro" id="IPR011009">
    <property type="entry name" value="Kinase-like_dom_sf"/>
</dbReference>
<keyword evidence="6" id="KW-0964">Secreted</keyword>
<comment type="subcellular location">
    <subcellularLocation>
        <location evidence="1">Membrane</location>
        <topology evidence="1">Peripheral membrane protein</topology>
    </subcellularLocation>
    <subcellularLocation>
        <location evidence="3">Membrane</location>
        <topology evidence="3">Single-pass type I membrane protein</topology>
    </subcellularLocation>
    <subcellularLocation>
        <location evidence="2">Secreted</location>
        <location evidence="2">Cell wall</location>
    </subcellularLocation>
</comment>
<keyword evidence="22" id="KW-0325">Glycoprotein</keyword>
<evidence type="ECO:0000256" key="23">
    <source>
        <dbReference type="ARBA" id="ARBA00038043"/>
    </source>
</evidence>
<comment type="similarity">
    <text evidence="23">Belongs to the polygalacturonase-inhibiting protein family.</text>
</comment>
<keyword evidence="13" id="KW-0677">Repeat</keyword>
<evidence type="ECO:0000256" key="2">
    <source>
        <dbReference type="ARBA" id="ARBA00004191"/>
    </source>
</evidence>
<dbReference type="InterPro" id="IPR003591">
    <property type="entry name" value="Leu-rich_rpt_typical-subtyp"/>
</dbReference>
<dbReference type="SMART" id="SM00369">
    <property type="entry name" value="LRR_TYP"/>
    <property type="match status" value="12"/>
</dbReference>
<keyword evidence="20" id="KW-1015">Disulfide bond</keyword>
<dbReference type="EC" id="2.7.11.1" evidence="4"/>
<keyword evidence="21" id="KW-0675">Receptor</keyword>
<dbReference type="Pfam" id="PF08263">
    <property type="entry name" value="LRRNT_2"/>
    <property type="match status" value="2"/>
</dbReference>
<dbReference type="SUPFAM" id="SSF52058">
    <property type="entry name" value="L domain-like"/>
    <property type="match status" value="2"/>
</dbReference>
<dbReference type="Gene3D" id="3.80.10.10">
    <property type="entry name" value="Ribonuclease Inhibitor"/>
    <property type="match status" value="6"/>
</dbReference>
<keyword evidence="15 28" id="KW-0418">Kinase</keyword>
<dbReference type="SUPFAM" id="SSF56112">
    <property type="entry name" value="Protein kinase-like (PK-like)"/>
    <property type="match status" value="2"/>
</dbReference>
<evidence type="ECO:0000256" key="7">
    <source>
        <dbReference type="ARBA" id="ARBA00022527"/>
    </source>
</evidence>
<dbReference type="InterPro" id="IPR013210">
    <property type="entry name" value="LRR_N_plant-typ"/>
</dbReference>
<keyword evidence="18 26" id="KW-1133">Transmembrane helix</keyword>
<dbReference type="InterPro" id="IPR000719">
    <property type="entry name" value="Prot_kinase_dom"/>
</dbReference>
<dbReference type="GO" id="GO:0006952">
    <property type="term" value="P:defense response"/>
    <property type="evidence" value="ECO:0007669"/>
    <property type="project" value="UniProtKB-KW"/>
</dbReference>
<keyword evidence="12" id="KW-0732">Signal</keyword>
<comment type="catalytic activity">
    <reaction evidence="25">
        <text>L-seryl-[protein] + ATP = O-phospho-L-seryl-[protein] + ADP + H(+)</text>
        <dbReference type="Rhea" id="RHEA:17989"/>
        <dbReference type="Rhea" id="RHEA-COMP:9863"/>
        <dbReference type="Rhea" id="RHEA-COMP:11604"/>
        <dbReference type="ChEBI" id="CHEBI:15378"/>
        <dbReference type="ChEBI" id="CHEBI:29999"/>
        <dbReference type="ChEBI" id="CHEBI:30616"/>
        <dbReference type="ChEBI" id="CHEBI:83421"/>
        <dbReference type="ChEBI" id="CHEBI:456216"/>
        <dbReference type="EC" id="2.7.11.1"/>
    </reaction>
</comment>
<feature type="domain" description="Protein kinase" evidence="27">
    <location>
        <begin position="1628"/>
        <end position="1901"/>
    </location>
</feature>
<dbReference type="InterPro" id="IPR032675">
    <property type="entry name" value="LRR_dom_sf"/>
</dbReference>
<dbReference type="FunFam" id="3.30.200.20:FF:000309">
    <property type="entry name" value="Leucine-rich repeat receptor protein kinase MSP1"/>
    <property type="match status" value="2"/>
</dbReference>
<evidence type="ECO:0000256" key="4">
    <source>
        <dbReference type="ARBA" id="ARBA00012513"/>
    </source>
</evidence>
<sequence>MTNQKSYVCLAKAIPATLVLLLAMSEGISGLTQAEALFRWKQSLPDQPILDSWVMNSTATTQTPCSWRGITCDSQGSVTVINLAYTGLAGTLQNLNLSVFPNLLRLDLKVNNLTGTIPQNIGVLSNLQFLDLSTNYLNGTLPLSIANLTQVFELDVSRNDISGVLDPTLFPDGSDTPKSGLIGIRNLLFQDTLLGGRIPNEIGNIRNLTTLALDGNSFNGPIPPSLGNCTHLSILRMPQNQLSGPIPPSIGKLTNLTDVRFFTNNLNGTVPPEFGNLSSLIVLHLAENNFVGELPPEVCKSGKLVNFSAAFNSFTGPIPRSLRNCPSLYRVRLEYNRLTGFADQDFGVYQNLTYMDFSHNRVEGDLTANWGACKNLQYLSMAGNGVNGNIPSEIFQNQLQELDLSSNHISGEIPSQIENSNLYELNLSGNKLSGMVPVEIGKLSNLRSLDLSMNMLLGPIPNQIGDISNLQNLNLSSNNFNGSIPYQVGNLASLQDFLDLSYNALSGEIPSNLGKLSNLVSLNISHNNLTGPIPDSLGKMLSLSSINLSYNNLEGPVPESGVFNSSHAVDLSNNKNLCGNVQGLKPCNVSLTKPGGGGSSNKKVVIPIVASLGGALVVSLVCVGIVFFCCKRKSRARRQKSSIKKLNPFSIWYFNGRVVYGDIIEATKNFDNQYCIGEGALGKVYKAEMKGQVYAVKKLKCDAENLDIESIKTFQHEVEAMSETRHRNIIKLYGFCSEGMHTFLIYEYMNRGNLSDMLKDDKEALELDWPKRVDIVKGVASALSYMHHDCSPALIHRDISSKNILLSYDLSAHVSDFGTARFLKQDSPIWTSFAGTYGYAAPELAYTMAVTEKCDVFSFGVLAFEVLTGKHPGDLVSYIQSTSEQKINFKEILDPRLMSPSKDNILKELALIANLALTCLQTNPQSRPTMRHIAQLLEMDAVIKCNYSKTSKEFLINITMNNHTCYALAIPAMVVLLLALCEATSGLTQLEALFMWKQSLPNQPILESWVMNSTATTQTPCSWRGITCDSRGSVTVINLAYTGLAGTLQNLNLSVFPNLLRLDLKVNNLTGLIPQNIGLLSNLQFLDFSDNYLNGTLPLSIANLTHVFELDVSRNDISGVLDPTLFPDGSDTPKTGLIGIRNLLFQDTLLGGRIPNEIGNIRNLTLLALDGNSFNGPIPPSLGNCTHLSILRMPQNQLSGPIPPSIGKLTNLTDVRFFDNNLNGTVPQEFGNLSSLVVLHLAVNNFVGELPPEVCKSGKLVNFSAAFNSFTGPIPRSLRNCSSLFRVRLEYNQLTGFADQDFGVYQNLTYMDFSYNKVEGGISANWGACKSLQFLNMAGNRVSGHIPAEIFQLDQLQELDLSSNQLLAQIPPQIGNSSNLYNLNLSHNNLSGVLPPEIGKLSSLRSLDLSMNVLLGSIPKQIGDISNLQNLNLSNNKFNGTIPYQIGNLADLQYFLDLSYNSLSGVIPGDLGRLSNLISLNISHNNLSGSIPHSLSQVLSLSEINLSNNNLEGPVPEGGIFNSSYSLDLSNNKDLCGHIQGLSPCIVSLSKPEGGSSKRNKAVIPIAASLGGALFISLVLVGIFFFSCKRKSRAPRQRNSFSRLNPFSIWYFNGRVVYRDIIEATENFDSRYCIGEGALGRVYKAEMSGGEVFAVKKLKCDSDNLDFERIKSFENEVKAMTETRHRNIVKLYGFCSEGVHTFLIYEYMDSGNLSDMLRDEKGALKLNWHKRVEIITSVANALSYMHHDCASPLIHRDISSKNVLLSFDLSAHVSDFGTARFLKPDSPLWTSFAGTYGYAAPELAYTMAVTEKCDVFSFGVLALEILTGKHPGDLVSYMQSCSEQKVNMKEILDPRLMPPSKNNILKQVDLIVNMALSCLKTNPQSRPTMRSIAQLLEMETAEI</sequence>
<dbReference type="Pfam" id="PF13855">
    <property type="entry name" value="LRR_8"/>
    <property type="match status" value="1"/>
</dbReference>
<keyword evidence="17" id="KW-0067">ATP-binding</keyword>
<dbReference type="SUPFAM" id="SSF52047">
    <property type="entry name" value="RNI-like"/>
    <property type="match status" value="2"/>
</dbReference>
<keyword evidence="16" id="KW-0611">Plant defense</keyword>
<evidence type="ECO:0000256" key="24">
    <source>
        <dbReference type="ARBA" id="ARBA00047899"/>
    </source>
</evidence>
<gene>
    <name evidence="28" type="ORF">DEO72_LG3g3545</name>
</gene>
<evidence type="ECO:0000256" key="3">
    <source>
        <dbReference type="ARBA" id="ARBA00004479"/>
    </source>
</evidence>
<evidence type="ECO:0000256" key="12">
    <source>
        <dbReference type="ARBA" id="ARBA00022729"/>
    </source>
</evidence>
<dbReference type="PANTHER" id="PTHR48005">
    <property type="entry name" value="LEUCINE RICH REPEAT KINASE 2"/>
    <property type="match status" value="1"/>
</dbReference>
<evidence type="ECO:0000256" key="16">
    <source>
        <dbReference type="ARBA" id="ARBA00022821"/>
    </source>
</evidence>
<evidence type="ECO:0000259" key="27">
    <source>
        <dbReference type="PROSITE" id="PS50011"/>
    </source>
</evidence>
<dbReference type="InterPro" id="IPR055414">
    <property type="entry name" value="LRR_R13L4/SHOC2-like"/>
</dbReference>
<feature type="transmembrane region" description="Helical" evidence="26">
    <location>
        <begin position="1566"/>
        <end position="1588"/>
    </location>
</feature>
<keyword evidence="14" id="KW-0547">Nucleotide-binding</keyword>
<keyword evidence="8" id="KW-0597">Phosphoprotein</keyword>
<evidence type="ECO:0000256" key="6">
    <source>
        <dbReference type="ARBA" id="ARBA00022525"/>
    </source>
</evidence>
<dbReference type="SMART" id="SM00365">
    <property type="entry name" value="LRR_SD22"/>
    <property type="match status" value="6"/>
</dbReference>
<proteinExistence type="inferred from homology"/>
<evidence type="ECO:0000256" key="20">
    <source>
        <dbReference type="ARBA" id="ARBA00023157"/>
    </source>
</evidence>
<dbReference type="InterPro" id="IPR008266">
    <property type="entry name" value="Tyr_kinase_AS"/>
</dbReference>
<evidence type="ECO:0000256" key="8">
    <source>
        <dbReference type="ARBA" id="ARBA00022553"/>
    </source>
</evidence>
<dbReference type="FunFam" id="3.80.10.10:FF:001602">
    <property type="entry name" value="Predicted protein"/>
    <property type="match status" value="2"/>
</dbReference>
<dbReference type="GO" id="GO:0009791">
    <property type="term" value="P:post-embryonic development"/>
    <property type="evidence" value="ECO:0007669"/>
    <property type="project" value="UniProtKB-ARBA"/>
</dbReference>
<keyword evidence="19 26" id="KW-0472">Membrane</keyword>
<dbReference type="Pfam" id="PF00069">
    <property type="entry name" value="Pkinase"/>
    <property type="match status" value="2"/>
</dbReference>
<dbReference type="Pfam" id="PF23598">
    <property type="entry name" value="LRR_14"/>
    <property type="match status" value="1"/>
</dbReference>
<dbReference type="Pfam" id="PF00560">
    <property type="entry name" value="LRR_1"/>
    <property type="match status" value="7"/>
</dbReference>
<dbReference type="GO" id="GO:0005524">
    <property type="term" value="F:ATP binding"/>
    <property type="evidence" value="ECO:0007669"/>
    <property type="project" value="UniProtKB-KW"/>
</dbReference>
<dbReference type="GO" id="GO:0016020">
    <property type="term" value="C:membrane"/>
    <property type="evidence" value="ECO:0007669"/>
    <property type="project" value="UniProtKB-SubCell"/>
</dbReference>
<dbReference type="Gene3D" id="3.30.200.20">
    <property type="entry name" value="Phosphorylase Kinase, domain 1"/>
    <property type="match status" value="2"/>
</dbReference>
<evidence type="ECO:0000256" key="21">
    <source>
        <dbReference type="ARBA" id="ARBA00023170"/>
    </source>
</evidence>
<keyword evidence="7" id="KW-0723">Serine/threonine-protein kinase</keyword>
<dbReference type="PROSITE" id="PS51450">
    <property type="entry name" value="LRR"/>
    <property type="match status" value="1"/>
</dbReference>
<keyword evidence="9" id="KW-0433">Leucine-rich repeat</keyword>
<keyword evidence="29" id="KW-1185">Reference proteome</keyword>
<dbReference type="FunFam" id="1.10.510.10:FF:000445">
    <property type="entry name" value="MDIS1-interacting receptor like kinase 2"/>
    <property type="match status" value="2"/>
</dbReference>
<dbReference type="FunFam" id="3.80.10.10:FF:000400">
    <property type="entry name" value="Nuclear pore complex protein NUP107"/>
    <property type="match status" value="2"/>
</dbReference>
<evidence type="ECO:0000256" key="26">
    <source>
        <dbReference type="SAM" id="Phobius"/>
    </source>
</evidence>
<organism evidence="28 29">
    <name type="scientific">Vigna unguiculata</name>
    <name type="common">Cowpea</name>
    <dbReference type="NCBI Taxonomy" id="3917"/>
    <lineage>
        <taxon>Eukaryota</taxon>
        <taxon>Viridiplantae</taxon>
        <taxon>Streptophyta</taxon>
        <taxon>Embryophyta</taxon>
        <taxon>Tracheophyta</taxon>
        <taxon>Spermatophyta</taxon>
        <taxon>Magnoliopsida</taxon>
        <taxon>eudicotyledons</taxon>
        <taxon>Gunneridae</taxon>
        <taxon>Pentapetalae</taxon>
        <taxon>rosids</taxon>
        <taxon>fabids</taxon>
        <taxon>Fabales</taxon>
        <taxon>Fabaceae</taxon>
        <taxon>Papilionoideae</taxon>
        <taxon>50 kb inversion clade</taxon>
        <taxon>NPAAA clade</taxon>
        <taxon>indigoferoid/millettioid clade</taxon>
        <taxon>Phaseoleae</taxon>
        <taxon>Vigna</taxon>
    </lineage>
</organism>
<name>A0A4D6LK93_VIGUN</name>
<feature type="transmembrane region" description="Helical" evidence="26">
    <location>
        <begin position="954"/>
        <end position="980"/>
    </location>
</feature>
<evidence type="ECO:0000256" key="22">
    <source>
        <dbReference type="ARBA" id="ARBA00023180"/>
    </source>
</evidence>
<evidence type="ECO:0000256" key="5">
    <source>
        <dbReference type="ARBA" id="ARBA00022512"/>
    </source>
</evidence>
<evidence type="ECO:0000256" key="10">
    <source>
        <dbReference type="ARBA" id="ARBA00022679"/>
    </source>
</evidence>
<dbReference type="InterPro" id="IPR001611">
    <property type="entry name" value="Leu-rich_rpt"/>
</dbReference>
<evidence type="ECO:0000256" key="25">
    <source>
        <dbReference type="ARBA" id="ARBA00048679"/>
    </source>
</evidence>
<keyword evidence="5" id="KW-0134">Cell wall</keyword>
<evidence type="ECO:0000256" key="18">
    <source>
        <dbReference type="ARBA" id="ARBA00022989"/>
    </source>
</evidence>
<dbReference type="PROSITE" id="PS00109">
    <property type="entry name" value="PROTEIN_KINASE_TYR"/>
    <property type="match status" value="2"/>
</dbReference>
<feature type="domain" description="Protein kinase" evidence="27">
    <location>
        <begin position="670"/>
        <end position="943"/>
    </location>
</feature>
<evidence type="ECO:0000256" key="17">
    <source>
        <dbReference type="ARBA" id="ARBA00022840"/>
    </source>
</evidence>
<evidence type="ECO:0000256" key="15">
    <source>
        <dbReference type="ARBA" id="ARBA00022777"/>
    </source>
</evidence>
<dbReference type="PROSITE" id="PS50011">
    <property type="entry name" value="PROTEIN_KINASE_DOM"/>
    <property type="match status" value="2"/>
</dbReference>
<protein>
    <recommendedName>
        <fullName evidence="4">non-specific serine/threonine protein kinase</fullName>
        <ecNumber evidence="4">2.7.11.1</ecNumber>
    </recommendedName>
</protein>
<comment type="catalytic activity">
    <reaction evidence="24">
        <text>L-threonyl-[protein] + ATP = O-phospho-L-threonyl-[protein] + ADP + H(+)</text>
        <dbReference type="Rhea" id="RHEA:46608"/>
        <dbReference type="Rhea" id="RHEA-COMP:11060"/>
        <dbReference type="Rhea" id="RHEA-COMP:11605"/>
        <dbReference type="ChEBI" id="CHEBI:15378"/>
        <dbReference type="ChEBI" id="CHEBI:30013"/>
        <dbReference type="ChEBI" id="CHEBI:30616"/>
        <dbReference type="ChEBI" id="CHEBI:61977"/>
        <dbReference type="ChEBI" id="CHEBI:456216"/>
        <dbReference type="EC" id="2.7.11.1"/>
    </reaction>
</comment>